<dbReference type="EC" id="2.1.1.-" evidence="6"/>
<dbReference type="InterPro" id="IPR010675">
    <property type="entry name" value="Bin3_C"/>
</dbReference>
<comment type="caution">
    <text evidence="8">The sequence shown here is derived from an EMBL/GenBank/DDBJ whole genome shotgun (WGS) entry which is preliminary data.</text>
</comment>
<evidence type="ECO:0000256" key="3">
    <source>
        <dbReference type="ARBA" id="ARBA00022679"/>
    </source>
</evidence>
<accession>A0A482VUG4</accession>
<dbReference type="EMBL" id="QDEB01061020">
    <property type="protein sequence ID" value="RZC36532.1"/>
    <property type="molecule type" value="Genomic_DNA"/>
</dbReference>
<reference evidence="8 9" key="1">
    <citation type="submission" date="2017-03" db="EMBL/GenBank/DDBJ databases">
        <title>Genome of the blue death feigning beetle - Asbolus verrucosus.</title>
        <authorList>
            <person name="Rider S.D."/>
        </authorList>
    </citation>
    <scope>NUCLEOTIDE SEQUENCE [LARGE SCALE GENOMIC DNA]</scope>
    <source>
        <strain evidence="8">Butters</strain>
        <tissue evidence="8">Head and leg muscle</tissue>
    </source>
</reference>
<name>A0A482VUG4_ASBVE</name>
<dbReference type="InterPro" id="IPR039772">
    <property type="entry name" value="Bin3-like"/>
</dbReference>
<dbReference type="GO" id="GO:0008171">
    <property type="term" value="F:O-methyltransferase activity"/>
    <property type="evidence" value="ECO:0007669"/>
    <property type="project" value="UniProtKB-UniRule"/>
</dbReference>
<evidence type="ECO:0000256" key="1">
    <source>
        <dbReference type="ARBA" id="ARBA00008361"/>
    </source>
</evidence>
<evidence type="ECO:0000259" key="7">
    <source>
        <dbReference type="PROSITE" id="PS51515"/>
    </source>
</evidence>
<dbReference type="GO" id="GO:2000632">
    <property type="term" value="P:negative regulation of pre-miRNA processing"/>
    <property type="evidence" value="ECO:0007669"/>
    <property type="project" value="TreeGrafter"/>
</dbReference>
<evidence type="ECO:0000256" key="5">
    <source>
        <dbReference type="PROSITE-ProRule" id="PRU00848"/>
    </source>
</evidence>
<gene>
    <name evidence="8" type="ORF">BDFB_012418</name>
</gene>
<dbReference type="OrthoDB" id="273070at2759"/>
<dbReference type="CDD" id="cd02440">
    <property type="entry name" value="AdoMet_MTases"/>
    <property type="match status" value="1"/>
</dbReference>
<dbReference type="AlphaFoldDB" id="A0A482VUG4"/>
<dbReference type="STRING" id="1661398.A0A482VUG4"/>
<dbReference type="Proteomes" id="UP000292052">
    <property type="component" value="Unassembled WGS sequence"/>
</dbReference>
<dbReference type="SUPFAM" id="SSF53335">
    <property type="entry name" value="S-adenosyl-L-methionine-dependent methyltransferases"/>
    <property type="match status" value="1"/>
</dbReference>
<dbReference type="GO" id="GO:0032259">
    <property type="term" value="P:methylation"/>
    <property type="evidence" value="ECO:0007669"/>
    <property type="project" value="UniProtKB-KW"/>
</dbReference>
<comment type="similarity">
    <text evidence="1 6">Belongs to the methyltransferase superfamily.</text>
</comment>
<dbReference type="GO" id="GO:0008173">
    <property type="term" value="F:RNA methyltransferase activity"/>
    <property type="evidence" value="ECO:0007669"/>
    <property type="project" value="UniProtKB-UniRule"/>
</dbReference>
<dbReference type="Gene3D" id="3.40.50.150">
    <property type="entry name" value="Vaccinia Virus protein VP39"/>
    <property type="match status" value="1"/>
</dbReference>
<evidence type="ECO:0000256" key="6">
    <source>
        <dbReference type="RuleBase" id="RU367087"/>
    </source>
</evidence>
<keyword evidence="2 6" id="KW-0489">Methyltransferase</keyword>
<dbReference type="PANTHER" id="PTHR12315:SF1">
    <property type="entry name" value="RNA 5'-MONOPHOSPHATE METHYLTRANSFERASE"/>
    <property type="match status" value="1"/>
</dbReference>
<keyword evidence="9" id="KW-1185">Reference proteome</keyword>
<proteinExistence type="inferred from homology"/>
<dbReference type="Pfam" id="PF06859">
    <property type="entry name" value="Bin3"/>
    <property type="match status" value="1"/>
</dbReference>
<keyword evidence="4 5" id="KW-0949">S-adenosyl-L-methionine</keyword>
<evidence type="ECO:0000313" key="8">
    <source>
        <dbReference type="EMBL" id="RZC36532.1"/>
    </source>
</evidence>
<keyword evidence="3 6" id="KW-0808">Transferase</keyword>
<dbReference type="InterPro" id="IPR029063">
    <property type="entry name" value="SAM-dependent_MTases_sf"/>
</dbReference>
<evidence type="ECO:0000256" key="4">
    <source>
        <dbReference type="ARBA" id="ARBA00022691"/>
    </source>
</evidence>
<dbReference type="PROSITE" id="PS51515">
    <property type="entry name" value="BIN3_SAM"/>
    <property type="match status" value="1"/>
</dbReference>
<evidence type="ECO:0000256" key="2">
    <source>
        <dbReference type="ARBA" id="ARBA00022603"/>
    </source>
</evidence>
<evidence type="ECO:0000313" key="9">
    <source>
        <dbReference type="Proteomes" id="UP000292052"/>
    </source>
</evidence>
<sequence>MEESKLNFKAGNPGAVQFGNFINYYQFHPPENRLKLIPLDIWNENKPFFGLDLGCNTGDLTASIYNVLKEKVKYCKILGIDIDPSLVERAQEKIQYKEDVTFYCLDFMDEGGRTFIKDYLKKQKLNKFDVVFCFSITMWIHLNYGDTGLKKFLEEICSLGNVIVVEPQPWKCYRSAVKRMKLCKADFPLFKELKMRQTIEDDIEQFLLVNCKTIKMYESARTDWGRKLLIFKCS</sequence>
<dbReference type="PANTHER" id="PTHR12315">
    <property type="entry name" value="BICOID-INTERACTING PROTEIN RELATED"/>
    <property type="match status" value="1"/>
</dbReference>
<feature type="domain" description="Bin3-type SAM" evidence="7">
    <location>
        <begin position="1"/>
        <end position="234"/>
    </location>
</feature>
<dbReference type="InterPro" id="IPR024160">
    <property type="entry name" value="BIN3_SAM-bd_dom"/>
</dbReference>
<organism evidence="8 9">
    <name type="scientific">Asbolus verrucosus</name>
    <name type="common">Desert ironclad beetle</name>
    <dbReference type="NCBI Taxonomy" id="1661398"/>
    <lineage>
        <taxon>Eukaryota</taxon>
        <taxon>Metazoa</taxon>
        <taxon>Ecdysozoa</taxon>
        <taxon>Arthropoda</taxon>
        <taxon>Hexapoda</taxon>
        <taxon>Insecta</taxon>
        <taxon>Pterygota</taxon>
        <taxon>Neoptera</taxon>
        <taxon>Endopterygota</taxon>
        <taxon>Coleoptera</taxon>
        <taxon>Polyphaga</taxon>
        <taxon>Cucujiformia</taxon>
        <taxon>Tenebrionidae</taxon>
        <taxon>Pimeliinae</taxon>
        <taxon>Asbolus</taxon>
    </lineage>
</organism>
<dbReference type="GO" id="GO:0005737">
    <property type="term" value="C:cytoplasm"/>
    <property type="evidence" value="ECO:0007669"/>
    <property type="project" value="TreeGrafter"/>
</dbReference>
<protein>
    <recommendedName>
        <fullName evidence="6">RNA methyltransferase</fullName>
        <ecNumber evidence="6">2.1.1.-</ecNumber>
    </recommendedName>
</protein>